<evidence type="ECO:0000313" key="4">
    <source>
        <dbReference type="Proteomes" id="UP000244755"/>
    </source>
</evidence>
<organism evidence="3 4">
    <name type="scientific">Methylobacterium currus</name>
    <dbReference type="NCBI Taxonomy" id="2051553"/>
    <lineage>
        <taxon>Bacteria</taxon>
        <taxon>Pseudomonadati</taxon>
        <taxon>Pseudomonadota</taxon>
        <taxon>Alphaproteobacteria</taxon>
        <taxon>Hyphomicrobiales</taxon>
        <taxon>Methylobacteriaceae</taxon>
        <taxon>Methylobacterium</taxon>
    </lineage>
</organism>
<dbReference type="OrthoDB" id="7994799at2"/>
<feature type="chain" id="PRO_5015308002" description="Hydroxyquinol 1,2-dioxygenase" evidence="2">
    <location>
        <begin position="21"/>
        <end position="98"/>
    </location>
</feature>
<feature type="compositionally biased region" description="Basic and acidic residues" evidence="1">
    <location>
        <begin position="57"/>
        <end position="73"/>
    </location>
</feature>
<evidence type="ECO:0000256" key="1">
    <source>
        <dbReference type="SAM" id="MobiDB-lite"/>
    </source>
</evidence>
<dbReference type="AlphaFoldDB" id="A0A2R4WWJ9"/>
<feature type="compositionally biased region" description="Polar residues" evidence="1">
    <location>
        <begin position="47"/>
        <end position="56"/>
    </location>
</feature>
<evidence type="ECO:0008006" key="5">
    <source>
        <dbReference type="Google" id="ProtNLM"/>
    </source>
</evidence>
<evidence type="ECO:0000256" key="2">
    <source>
        <dbReference type="SAM" id="SignalP"/>
    </source>
</evidence>
<protein>
    <recommendedName>
        <fullName evidence="5">Hydroxyquinol 1,2-dioxygenase</fullName>
    </recommendedName>
</protein>
<gene>
    <name evidence="3" type="ORF">DA075_34555</name>
</gene>
<dbReference type="KEGG" id="mee:DA075_34555"/>
<name>A0A2R4WWJ9_9HYPH</name>
<accession>A0A2R4WWJ9</accession>
<sequence>MNNFFAVVLALAAFVAPASANPHSGTRDPAAASILQARSAPGIGPQATGSLPNGSRSELDARGGLGRDMRSSTRDNAQFPERAPEAQNLGGTAGGPQY</sequence>
<evidence type="ECO:0000313" key="3">
    <source>
        <dbReference type="EMBL" id="AWB25922.1"/>
    </source>
</evidence>
<keyword evidence="2" id="KW-0732">Signal</keyword>
<dbReference type="Proteomes" id="UP000244755">
    <property type="component" value="Chromosome 2"/>
</dbReference>
<feature type="region of interest" description="Disordered" evidence="1">
    <location>
        <begin position="37"/>
        <end position="98"/>
    </location>
</feature>
<keyword evidence="4" id="KW-1185">Reference proteome</keyword>
<feature type="signal peptide" evidence="2">
    <location>
        <begin position="1"/>
        <end position="20"/>
    </location>
</feature>
<reference evidence="3 4" key="1">
    <citation type="submission" date="2018-04" db="EMBL/GenBank/DDBJ databases">
        <title>Methylobacterium sp. PR1016A genome.</title>
        <authorList>
            <person name="Park W."/>
        </authorList>
    </citation>
    <scope>NUCLEOTIDE SEQUENCE [LARGE SCALE GENOMIC DNA]</scope>
    <source>
        <strain evidence="3 4">PR1016A</strain>
    </source>
</reference>
<dbReference type="EMBL" id="CP028844">
    <property type="protein sequence ID" value="AWB25922.1"/>
    <property type="molecule type" value="Genomic_DNA"/>
</dbReference>
<proteinExistence type="predicted"/>